<dbReference type="Pfam" id="PF03797">
    <property type="entry name" value="Autotransporter"/>
    <property type="match status" value="1"/>
</dbReference>
<dbReference type="InterPro" id="IPR012332">
    <property type="entry name" value="Autotransporter_pectin_lyase_C"/>
</dbReference>
<dbReference type="SUPFAM" id="SSF51126">
    <property type="entry name" value="Pectin lyase-like"/>
    <property type="match status" value="1"/>
</dbReference>
<dbReference type="Gene3D" id="2.160.20.20">
    <property type="match status" value="2"/>
</dbReference>
<reference evidence="3" key="1">
    <citation type="journal article" date="2014" name="Int. J. Syst. Evol. Microbiol.">
        <title>Complete genome sequence of Corynebacterium casei LMG S-19264T (=DSM 44701T), isolated from a smear-ripened cheese.</title>
        <authorList>
            <consortium name="US DOE Joint Genome Institute (JGI-PGF)"/>
            <person name="Walter F."/>
            <person name="Albersmeier A."/>
            <person name="Kalinowski J."/>
            <person name="Ruckert C."/>
        </authorList>
    </citation>
    <scope>NUCLEOTIDE SEQUENCE</scope>
    <source>
        <strain evidence="3">CCM 7086</strain>
    </source>
</reference>
<dbReference type="InterPro" id="IPR036709">
    <property type="entry name" value="Autotransporte_beta_dom_sf"/>
</dbReference>
<evidence type="ECO:0000259" key="2">
    <source>
        <dbReference type="PROSITE" id="PS51208"/>
    </source>
</evidence>
<accession>A0A8J2XX50</accession>
<proteinExistence type="predicted"/>
<reference evidence="3" key="2">
    <citation type="submission" date="2020-09" db="EMBL/GenBank/DDBJ databases">
        <authorList>
            <person name="Sun Q."/>
            <person name="Sedlacek I."/>
        </authorList>
    </citation>
    <scope>NUCLEOTIDE SEQUENCE</scope>
    <source>
        <strain evidence="3">CCM 7086</strain>
    </source>
</reference>
<dbReference type="EMBL" id="BMCG01000001">
    <property type="protein sequence ID" value="GGB97132.1"/>
    <property type="molecule type" value="Genomic_DNA"/>
</dbReference>
<dbReference type="InterPro" id="IPR011050">
    <property type="entry name" value="Pectin_lyase_fold/virulence"/>
</dbReference>
<feature type="domain" description="Autotransporter" evidence="2">
    <location>
        <begin position="1124"/>
        <end position="1406"/>
    </location>
</feature>
<dbReference type="SUPFAM" id="SSF103515">
    <property type="entry name" value="Autotransporter"/>
    <property type="match status" value="1"/>
</dbReference>
<evidence type="ECO:0000313" key="4">
    <source>
        <dbReference type="Proteomes" id="UP000620266"/>
    </source>
</evidence>
<dbReference type="Proteomes" id="UP000620266">
    <property type="component" value="Unassembled WGS sequence"/>
</dbReference>
<name>A0A8J2XX50_9BURK</name>
<feature type="region of interest" description="Disordered" evidence="1">
    <location>
        <begin position="402"/>
        <end position="424"/>
    </location>
</feature>
<comment type="caution">
    <text evidence="3">The sequence shown here is derived from an EMBL/GenBank/DDBJ whole genome shotgun (WGS) entry which is preliminary data.</text>
</comment>
<sequence length="1406" mass="140247">MTAYGYAPHATAVDLVIDNEYDLGTSNMSNSTVIVNNGGIATGDGTRISGSATEVVLINAGGQLTLDNAQLSNNLDHPTGRNGRVIHAKGTGASATLNNATIDISAQSTNSGADYNHAFTAGVGASNGGQVELNGGSINASGSKRTVGMQAIDGGSIHASDVTITTNNHFGHAVNVFQTPSSSVTETRIDLERVVITTNADSYAVGIQSANKGAIVTAVDTDIITRGDISFGVESFNGAEIALTDGSITTTGLGAAGVRVYGGALGNGSVSVDGTRVTTSGDYASGVLAGDAAEPTSGTALINGAIIDTAGANAAGIESAYGSNVDSTASDIHTAGDSAHGVHAHDGGSVTLDGDTVTTDGLRSYGLYATDAGSRIDASNASVTTNGLHGYGARAENGGAITLDGGSITTSNPKGRGTQDGDGSRAYALTADGAGSSIAANGTTIVTEGQRAYGAYATNGGHVTLDGGSIATKGFMAYGVYASGAGSQIDANDVAISTSGNVGDGAWAYQGGVLNLNGGSITVGGEPNANTPHETANGLVAVGGDGSHADGTINADGVTVVTTGSDSNGILAGATVGSAYTSGTVNLKNSSVTVHGTNAVAANVSYGSTLSAEGSTLKSVQGDGIVMEDNATVTLNGTSVEAAGASLVSNLNRAGQQQDITVGAGSTLLVNNGTLLQVNRSEDSMDGIVNLTLQAGSVSRGDVVDLDGLSESNPTRSAGGKTNFTVGAGAQWSGIVRGINDAAVEDGGSFIDNGGAPIAGNVSGGTNSTIDFNNGAQIGGDVATYSGSEATFRGTTSIGGSVRSEGSDYRFEGTTTIGQSLQASDGSRVVFAGPTTIAADVSASASSLSFSQTAPTTIGGDLVLEQGASLGGGSVATPITIEGAAVANSGAILGGNLVVQGALSGNGGTLSPGNSIGTQSYASSAGFSGSYKAEVNAAGQSDLIVFQNGNVDLSGIALQVAQENGNGGYRLNHDYTILQTVNGEVENTFASQALDDSFAGTLVTLDPVKYGDKDVKISLSVDDAKVDAARDGFSRNQNATLDGVLSVAGRNRAADAALLSADSGNAMNQLSGELHASTSAALFGAGEALANALSHRLRDSLDTQPVRGVALAQASGSVSPAALPASGTPPIWAQVLGNWQTLDGDGNAARVKSRHGGLLLGGDTAFANRWRVGAAVAVTEGRIDVDSTSSGSNVRSYSAALYGGTSWNAAHGDIKLLVGGSYTRHDLDSQRSVTLGGDQTLEASYHSNALQLFGELAYALPTGIDSTVEPYVGIAWNRLRSNAYTETGGPAALQGESSTDDVHSVTLGVRGRTAIDFGAQRAWLGAGLGWRHAGGDLIAQRRMAFIEGNGSTFDIAGTPIAEDAAIVHLSAEIAAGINTALGISYNGQFGDGNRDQGASVYFRKRF</sequence>
<evidence type="ECO:0000313" key="3">
    <source>
        <dbReference type="EMBL" id="GGB97132.1"/>
    </source>
</evidence>
<dbReference type="NCBIfam" id="TIGR01414">
    <property type="entry name" value="autotrans_barl"/>
    <property type="match status" value="1"/>
</dbReference>
<dbReference type="SMART" id="SM00869">
    <property type="entry name" value="Autotransporter"/>
    <property type="match status" value="1"/>
</dbReference>
<gene>
    <name evidence="3" type="ORF">GCM10007205_03010</name>
</gene>
<dbReference type="Gene3D" id="2.40.128.130">
    <property type="entry name" value="Autotransporter beta-domain"/>
    <property type="match status" value="1"/>
</dbReference>
<evidence type="ECO:0000256" key="1">
    <source>
        <dbReference type="SAM" id="MobiDB-lite"/>
    </source>
</evidence>
<dbReference type="InterPro" id="IPR006315">
    <property type="entry name" value="OM_autotransptr_brl_dom"/>
</dbReference>
<keyword evidence="4" id="KW-1185">Reference proteome</keyword>
<dbReference type="PROSITE" id="PS51208">
    <property type="entry name" value="AUTOTRANSPORTER"/>
    <property type="match status" value="1"/>
</dbReference>
<dbReference type="GO" id="GO:0019867">
    <property type="term" value="C:outer membrane"/>
    <property type="evidence" value="ECO:0007669"/>
    <property type="project" value="InterPro"/>
</dbReference>
<dbReference type="InterPro" id="IPR005546">
    <property type="entry name" value="Autotransporte_beta"/>
</dbReference>
<protein>
    <recommendedName>
        <fullName evidence="2">Autotransporter domain-containing protein</fullName>
    </recommendedName>
</protein>
<organism evidence="3 4">
    <name type="scientific">Oxalicibacterium flavum</name>
    <dbReference type="NCBI Taxonomy" id="179467"/>
    <lineage>
        <taxon>Bacteria</taxon>
        <taxon>Pseudomonadati</taxon>
        <taxon>Pseudomonadota</taxon>
        <taxon>Betaproteobacteria</taxon>
        <taxon>Burkholderiales</taxon>
        <taxon>Oxalobacteraceae</taxon>
        <taxon>Oxalicibacterium</taxon>
    </lineage>
</organism>